<feature type="compositionally biased region" description="Basic and acidic residues" evidence="5">
    <location>
        <begin position="477"/>
        <end position="491"/>
    </location>
</feature>
<dbReference type="Pfam" id="PF22978">
    <property type="entry name" value="HAD_Pex22"/>
    <property type="match status" value="1"/>
</dbReference>
<accession>A0ABR4NID6</accession>
<feature type="transmembrane region" description="Helical" evidence="6">
    <location>
        <begin position="33"/>
        <end position="52"/>
    </location>
</feature>
<evidence type="ECO:0000256" key="4">
    <source>
        <dbReference type="ARBA" id="ARBA00023136"/>
    </source>
</evidence>
<name>A0ABR4NID6_9FUNG</name>
<keyword evidence="4 6" id="KW-0472">Membrane</keyword>
<reference evidence="8 9" key="1">
    <citation type="submission" date="2023-09" db="EMBL/GenBank/DDBJ databases">
        <title>Pangenome analysis of Batrachochytrium dendrobatidis and related Chytrids.</title>
        <authorList>
            <person name="Yacoub M.N."/>
            <person name="Stajich J.E."/>
            <person name="James T.Y."/>
        </authorList>
    </citation>
    <scope>NUCLEOTIDE SEQUENCE [LARGE SCALE GENOMIC DNA]</scope>
    <source>
        <strain evidence="8 9">JEL0888</strain>
    </source>
</reference>
<dbReference type="PANTHER" id="PTHR31382">
    <property type="entry name" value="NA(+)/H(+) ANTIPORTER"/>
    <property type="match status" value="1"/>
</dbReference>
<dbReference type="Proteomes" id="UP001527925">
    <property type="component" value="Unassembled WGS sequence"/>
</dbReference>
<feature type="compositionally biased region" description="Low complexity" evidence="5">
    <location>
        <begin position="651"/>
        <end position="676"/>
    </location>
</feature>
<feature type="transmembrane region" description="Helical" evidence="6">
    <location>
        <begin position="124"/>
        <end position="144"/>
    </location>
</feature>
<keyword evidence="2 6" id="KW-0812">Transmembrane</keyword>
<dbReference type="InterPro" id="IPR004712">
    <property type="entry name" value="Na+/H+_antiporter_fungi"/>
</dbReference>
<protein>
    <submittedName>
        <fullName evidence="8">Na+/H+ antiporter</fullName>
    </submittedName>
</protein>
<dbReference type="PANTHER" id="PTHR31382:SF1">
    <property type="entry name" value="SODIUM ION_PROTON EXCHANGER (EUROFUNG)"/>
    <property type="match status" value="1"/>
</dbReference>
<proteinExistence type="predicted"/>
<feature type="transmembrane region" description="Helical" evidence="6">
    <location>
        <begin position="409"/>
        <end position="431"/>
    </location>
</feature>
<evidence type="ECO:0000256" key="3">
    <source>
        <dbReference type="ARBA" id="ARBA00022989"/>
    </source>
</evidence>
<feature type="transmembrane region" description="Helical" evidence="6">
    <location>
        <begin position="377"/>
        <end position="397"/>
    </location>
</feature>
<feature type="transmembrane region" description="Helical" evidence="6">
    <location>
        <begin position="342"/>
        <end position="365"/>
    </location>
</feature>
<evidence type="ECO:0000259" key="7">
    <source>
        <dbReference type="Pfam" id="PF00999"/>
    </source>
</evidence>
<evidence type="ECO:0000256" key="1">
    <source>
        <dbReference type="ARBA" id="ARBA00004141"/>
    </source>
</evidence>
<feature type="transmembrane region" description="Helical" evidence="6">
    <location>
        <begin position="92"/>
        <end position="112"/>
    </location>
</feature>
<feature type="region of interest" description="Disordered" evidence="5">
    <location>
        <begin position="647"/>
        <end position="695"/>
    </location>
</feature>
<feature type="transmembrane region" description="Helical" evidence="6">
    <location>
        <begin position="61"/>
        <end position="80"/>
    </location>
</feature>
<dbReference type="InterPro" id="IPR037485">
    <property type="entry name" value="PEX22"/>
</dbReference>
<evidence type="ECO:0000256" key="2">
    <source>
        <dbReference type="ARBA" id="ARBA00022692"/>
    </source>
</evidence>
<comment type="subcellular location">
    <subcellularLocation>
        <location evidence="1">Membrane</location>
        <topology evidence="1">Multi-pass membrane protein</topology>
    </subcellularLocation>
</comment>
<feature type="domain" description="Cation/H+ exchanger transmembrane" evidence="7">
    <location>
        <begin position="48"/>
        <end position="430"/>
    </location>
</feature>
<evidence type="ECO:0000256" key="6">
    <source>
        <dbReference type="SAM" id="Phobius"/>
    </source>
</evidence>
<sequence>MGISGLFANNTSSHGGHWDDLIPADPGGRTAHLAYLLLGGFVACFGLVSLIVKDRMYMSEAMVATFFGIIIGPVAAKLFVPEDLFGASTHTVLLEVSRIVIAVQCLVAGITLPSSYLVKEAKSVAMFLGPVMLCMWLVSALVVWGVFGLHWSLALVIAACVTPTDPVLSNSIVKGKFAEKHIPYHVRLLIMAESGSNDGLGAPLILLPLYLFRISNTGQAIGLWLLRVVLYQVVLCIVIGGVIGYVSRKALKYAERNGWIDKEALLGFFLALALVTMGAQSLLGLDDVLGCFVVGTVLSWDAWFNRKVEESHIHEILDMIFNIAYFIFFGALIPWADFAEVSIWKLVVAALLIMVFRRLPIVMVLKRWIPALKTTKEAFFCGWFGPIGTGAVFYAMIGIEHLELDTKPLFPIVAFIVLSSIVLHGFSVSLFEFGITRHSTWETWRMNRRLARESRPTMEASFAAVVRVPIDASQRAAAKDADEEMAPRGDYGDGGDEYGGGGGDMREAAVAVAVAVDAADLTLELERTLTGLLFWNPSPDPLAPNFAFRETMLATLSALLKRGRLEIVPVTHVKSDAEERQVRELLSSAGLIALGLDPRRFVFCDTHEGVVHIVRNIAPDVHIDVRPARIWDLVKWVPDLVYVRRRPHAPSPSLDPRRAASAPPAGLAPVVLPARPRSQDTHLQTPPTDSELRRKPSLMALSTAVSPDAAHAAASQTVLSPLSETSSLLSDDDFSSAQNVRVLDSLAEFK</sequence>
<feature type="region of interest" description="Disordered" evidence="5">
    <location>
        <begin position="477"/>
        <end position="500"/>
    </location>
</feature>
<dbReference type="EMBL" id="JADGIZ020000003">
    <property type="protein sequence ID" value="KAL2919229.1"/>
    <property type="molecule type" value="Genomic_DNA"/>
</dbReference>
<evidence type="ECO:0000313" key="9">
    <source>
        <dbReference type="Proteomes" id="UP001527925"/>
    </source>
</evidence>
<dbReference type="InterPro" id="IPR006153">
    <property type="entry name" value="Cation/H_exchanger_TM"/>
</dbReference>
<evidence type="ECO:0000256" key="5">
    <source>
        <dbReference type="SAM" id="MobiDB-lite"/>
    </source>
</evidence>
<feature type="transmembrane region" description="Helical" evidence="6">
    <location>
        <begin position="264"/>
        <end position="282"/>
    </location>
</feature>
<evidence type="ECO:0000313" key="8">
    <source>
        <dbReference type="EMBL" id="KAL2919229.1"/>
    </source>
</evidence>
<dbReference type="Pfam" id="PF00999">
    <property type="entry name" value="Na_H_Exchanger"/>
    <property type="match status" value="1"/>
</dbReference>
<feature type="transmembrane region" description="Helical" evidence="6">
    <location>
        <begin position="224"/>
        <end position="243"/>
    </location>
</feature>
<comment type="caution">
    <text evidence="8">The sequence shown here is derived from an EMBL/GenBank/DDBJ whole genome shotgun (WGS) entry which is preliminary data.</text>
</comment>
<keyword evidence="3 6" id="KW-1133">Transmembrane helix</keyword>
<organism evidence="8 9">
    <name type="scientific">Polyrhizophydium stewartii</name>
    <dbReference type="NCBI Taxonomy" id="2732419"/>
    <lineage>
        <taxon>Eukaryota</taxon>
        <taxon>Fungi</taxon>
        <taxon>Fungi incertae sedis</taxon>
        <taxon>Chytridiomycota</taxon>
        <taxon>Chytridiomycota incertae sedis</taxon>
        <taxon>Chytridiomycetes</taxon>
        <taxon>Rhizophydiales</taxon>
        <taxon>Rhizophydiales incertae sedis</taxon>
        <taxon>Polyrhizophydium</taxon>
    </lineage>
</organism>
<gene>
    <name evidence="8" type="primary">CNH1_1</name>
    <name evidence="8" type="ORF">HK105_200872</name>
</gene>
<keyword evidence="9" id="KW-1185">Reference proteome</keyword>